<keyword evidence="4 8" id="KW-0808">Transferase</keyword>
<evidence type="ECO:0000313" key="11">
    <source>
        <dbReference type="EMBL" id="KAJ8897463.1"/>
    </source>
</evidence>
<evidence type="ECO:0000256" key="2">
    <source>
        <dbReference type="ARBA" id="ARBA00007647"/>
    </source>
</evidence>
<reference evidence="11 12" key="1">
    <citation type="submission" date="2023-02" db="EMBL/GenBank/DDBJ databases">
        <title>LHISI_Scaffold_Assembly.</title>
        <authorList>
            <person name="Stuart O.P."/>
            <person name="Cleave R."/>
            <person name="Magrath M.J.L."/>
            <person name="Mikheyev A.S."/>
        </authorList>
    </citation>
    <scope>NUCLEOTIDE SEQUENCE [LARGE SCALE GENOMIC DNA]</scope>
    <source>
        <strain evidence="11">Daus_M_001</strain>
        <tissue evidence="11">Leg muscle</tissue>
    </source>
</reference>
<sequence length="500" mass="56284">MREGKVGEEQEGSGLGGARRPASRTQSVVAMPRWRRVLLALLVAAAWFGPALLPAPPPPVPTTPPPSPRVIVAYSLESQVQMEQRVPVPCSPPPPPPRAAPAWQQTARHAHLYSAHYDVRLPTHHYVRIVAMLEGHDNGSFFCQVWFGGQPLVMEALEADMWVSSWDREDPASLYRPVLLSCPIPRERSVLGDWPSGVSVARKPCDVARSMLVIAPPPSHPPRDFAVCVKGMDFPREDISRRLVEWLELNRLLGADEFFMYVYGVHPNIKKVLDRYSRAGVVKVVPLKLPGKQPNSPAGRSRFLRTHLWQKRRNEVVPYNDCFYRNLYAHRYVLPLDVDEVIVPTSGRTWRDVLAGLEPRLLDGFASLSVRNAYFFDDFPSESASRFPAHMHVLRHTTRSANFSPADEAVKSFVSTRWALTVFNHYALRTVDPAVGRSVVLDTAVAQLNHYKASCSPLMVHDCHSNFLKYRVDDGVVLRFADELMARVDPVLRELGLLPR</sequence>
<evidence type="ECO:0000256" key="6">
    <source>
        <dbReference type="ARBA" id="ARBA00022989"/>
    </source>
</evidence>
<name>A0ABQ9IL71_9NEOP</name>
<evidence type="ECO:0000256" key="9">
    <source>
        <dbReference type="SAM" id="MobiDB-lite"/>
    </source>
</evidence>
<evidence type="ECO:0000259" key="10">
    <source>
        <dbReference type="PROSITE" id="PS50835"/>
    </source>
</evidence>
<comment type="similarity">
    <text evidence="2 8">Belongs to the glycosyltransferase 92 family.</text>
</comment>
<dbReference type="EMBL" id="JARBHB010000001">
    <property type="protein sequence ID" value="KAJ8897463.1"/>
    <property type="molecule type" value="Genomic_DNA"/>
</dbReference>
<evidence type="ECO:0000313" key="12">
    <source>
        <dbReference type="Proteomes" id="UP001159363"/>
    </source>
</evidence>
<dbReference type="InterPro" id="IPR007110">
    <property type="entry name" value="Ig-like_dom"/>
</dbReference>
<evidence type="ECO:0000256" key="1">
    <source>
        <dbReference type="ARBA" id="ARBA00004167"/>
    </source>
</evidence>
<protein>
    <recommendedName>
        <fullName evidence="8">Glycosyltransferase family 92 protein</fullName>
        <ecNumber evidence="8">2.4.1.-</ecNumber>
    </recommendedName>
</protein>
<comment type="subcellular location">
    <subcellularLocation>
        <location evidence="1">Membrane</location>
        <topology evidence="1">Single-pass membrane protein</topology>
    </subcellularLocation>
</comment>
<dbReference type="Pfam" id="PF01697">
    <property type="entry name" value="Glyco_transf_92"/>
    <property type="match status" value="1"/>
</dbReference>
<evidence type="ECO:0000256" key="8">
    <source>
        <dbReference type="RuleBase" id="RU366017"/>
    </source>
</evidence>
<dbReference type="InterPro" id="IPR008166">
    <property type="entry name" value="Glyco_transf_92"/>
</dbReference>
<dbReference type="Proteomes" id="UP001159363">
    <property type="component" value="Chromosome 1"/>
</dbReference>
<feature type="domain" description="Ig-like" evidence="10">
    <location>
        <begin position="68"/>
        <end position="145"/>
    </location>
</feature>
<evidence type="ECO:0000256" key="5">
    <source>
        <dbReference type="ARBA" id="ARBA00022692"/>
    </source>
</evidence>
<evidence type="ECO:0000256" key="7">
    <source>
        <dbReference type="ARBA" id="ARBA00023136"/>
    </source>
</evidence>
<keyword evidence="5" id="KW-0812">Transmembrane</keyword>
<gene>
    <name evidence="11" type="ORF">PR048_002809</name>
</gene>
<keyword evidence="7" id="KW-0472">Membrane</keyword>
<dbReference type="PANTHER" id="PTHR21461:SF69">
    <property type="entry name" value="GLYCOSYLTRANSFERASE FAMILY 92 PROTEIN"/>
    <property type="match status" value="1"/>
</dbReference>
<dbReference type="EC" id="2.4.1.-" evidence="8"/>
<proteinExistence type="inferred from homology"/>
<dbReference type="PROSITE" id="PS50835">
    <property type="entry name" value="IG_LIKE"/>
    <property type="match status" value="1"/>
</dbReference>
<dbReference type="PANTHER" id="PTHR21461">
    <property type="entry name" value="GLYCOSYLTRANSFERASE FAMILY 92 PROTEIN"/>
    <property type="match status" value="1"/>
</dbReference>
<evidence type="ECO:0000256" key="3">
    <source>
        <dbReference type="ARBA" id="ARBA00022676"/>
    </source>
</evidence>
<evidence type="ECO:0000256" key="4">
    <source>
        <dbReference type="ARBA" id="ARBA00022679"/>
    </source>
</evidence>
<comment type="caution">
    <text evidence="11">The sequence shown here is derived from an EMBL/GenBank/DDBJ whole genome shotgun (WGS) entry which is preliminary data.</text>
</comment>
<feature type="region of interest" description="Disordered" evidence="9">
    <location>
        <begin position="1"/>
        <end position="26"/>
    </location>
</feature>
<accession>A0ABQ9IL71</accession>
<keyword evidence="6" id="KW-1133">Transmembrane helix</keyword>
<keyword evidence="12" id="KW-1185">Reference proteome</keyword>
<organism evidence="11 12">
    <name type="scientific">Dryococelus australis</name>
    <dbReference type="NCBI Taxonomy" id="614101"/>
    <lineage>
        <taxon>Eukaryota</taxon>
        <taxon>Metazoa</taxon>
        <taxon>Ecdysozoa</taxon>
        <taxon>Arthropoda</taxon>
        <taxon>Hexapoda</taxon>
        <taxon>Insecta</taxon>
        <taxon>Pterygota</taxon>
        <taxon>Neoptera</taxon>
        <taxon>Polyneoptera</taxon>
        <taxon>Phasmatodea</taxon>
        <taxon>Verophasmatodea</taxon>
        <taxon>Anareolatae</taxon>
        <taxon>Phasmatidae</taxon>
        <taxon>Eurycanthinae</taxon>
        <taxon>Dryococelus</taxon>
    </lineage>
</organism>
<keyword evidence="3 8" id="KW-0328">Glycosyltransferase</keyword>